<comment type="caution">
    <text evidence="3">The sequence shown here is derived from an EMBL/GenBank/DDBJ whole genome shotgun (WGS) entry which is preliminary data.</text>
</comment>
<proteinExistence type="predicted"/>
<keyword evidence="1" id="KW-0812">Transmembrane</keyword>
<feature type="transmembrane region" description="Helical" evidence="1">
    <location>
        <begin position="12"/>
        <end position="27"/>
    </location>
</feature>
<keyword evidence="1" id="KW-0472">Membrane</keyword>
<evidence type="ECO:0000256" key="1">
    <source>
        <dbReference type="SAM" id="Phobius"/>
    </source>
</evidence>
<reference evidence="4 5" key="1">
    <citation type="journal article" date="2014" name="Genome Announc.">
        <title>Draft Genome Sequences of Marine Flavobacterium Algibacter lectus Strains SS8 and NR4.</title>
        <authorList>
            <person name="Takatani N."/>
            <person name="Nakanishi M."/>
            <person name="Meirelles P."/>
            <person name="Mino S."/>
            <person name="Suda W."/>
            <person name="Oshima K."/>
            <person name="Hattori M."/>
            <person name="Ohkuma M."/>
            <person name="Hosokawa M."/>
            <person name="Miyashita K."/>
            <person name="Thompson F.L."/>
            <person name="Niwa A."/>
            <person name="Sawabe T."/>
            <person name="Sawabe T."/>
        </authorList>
    </citation>
    <scope>NUCLEOTIDE SEQUENCE [LARGE SCALE GENOMIC DNA]</scope>
    <source>
        <strain evidence="3">JCM 19274</strain>
        <strain evidence="2 5">JCM 19300</strain>
        <strain evidence="4">JCM19274</strain>
    </source>
</reference>
<evidence type="ECO:0000313" key="2">
    <source>
        <dbReference type="EMBL" id="GAL64159.1"/>
    </source>
</evidence>
<accession>A0A090X029</accession>
<keyword evidence="1" id="KW-1133">Transmembrane helix</keyword>
<dbReference type="RefSeq" id="WP_074939882.1">
    <property type="nucleotide sequence ID" value="NZ_BBNQ01000016.1"/>
</dbReference>
<dbReference type="EMBL" id="BBNU01000013">
    <property type="protein sequence ID" value="GAL80999.1"/>
    <property type="molecule type" value="Genomic_DNA"/>
</dbReference>
<feature type="transmembrane region" description="Helical" evidence="1">
    <location>
        <begin position="57"/>
        <end position="80"/>
    </location>
</feature>
<dbReference type="EMBL" id="BBNQ01000016">
    <property type="protein sequence ID" value="GAL64159.1"/>
    <property type="molecule type" value="Genomic_DNA"/>
</dbReference>
<evidence type="ECO:0000313" key="4">
    <source>
        <dbReference type="Proteomes" id="UP000029643"/>
    </source>
</evidence>
<dbReference type="Proteomes" id="UP000029644">
    <property type="component" value="Unassembled WGS sequence"/>
</dbReference>
<name>A0A090X029_9FLAO</name>
<feature type="transmembrane region" description="Helical" evidence="1">
    <location>
        <begin position="92"/>
        <end position="111"/>
    </location>
</feature>
<organism evidence="3 4">
    <name type="scientific">Algibacter lectus</name>
    <dbReference type="NCBI Taxonomy" id="221126"/>
    <lineage>
        <taxon>Bacteria</taxon>
        <taxon>Pseudomonadati</taxon>
        <taxon>Bacteroidota</taxon>
        <taxon>Flavobacteriia</taxon>
        <taxon>Flavobacteriales</taxon>
        <taxon>Flavobacteriaceae</taxon>
        <taxon>Algibacter</taxon>
    </lineage>
</organism>
<dbReference type="AlphaFoldDB" id="A0A090X029"/>
<feature type="transmembrane region" description="Helical" evidence="1">
    <location>
        <begin position="33"/>
        <end position="50"/>
    </location>
</feature>
<gene>
    <name evidence="3" type="ORF">JCM19274_2173</name>
    <name evidence="2" type="ORF">JCM19300_2312</name>
</gene>
<evidence type="ECO:0000313" key="3">
    <source>
        <dbReference type="EMBL" id="GAL80999.1"/>
    </source>
</evidence>
<dbReference type="Proteomes" id="UP000029643">
    <property type="component" value="Unassembled WGS sequence"/>
</dbReference>
<evidence type="ECO:0000313" key="5">
    <source>
        <dbReference type="Proteomes" id="UP000029644"/>
    </source>
</evidence>
<evidence type="ECO:0008006" key="6">
    <source>
        <dbReference type="Google" id="ProtNLM"/>
    </source>
</evidence>
<dbReference type="OrthoDB" id="1134700at2"/>
<protein>
    <recommendedName>
        <fullName evidence="6">DUF2069 domain-containing protein</fullName>
    </recommendedName>
</protein>
<sequence>MHIINRITKSIPYLYFIAIAAYWFTTINRTEGLTAYPILLFGIPFLWQIIKPNKKLNFALGITFVCLSSYLIIAYLSKIIDFSHLAFNSNSVMLTAGLFVVTNFIMAMWIIKNSLRSRF</sequence>
<dbReference type="STRING" id="221126.SAMN04489722_11352"/>